<gene>
    <name evidence="2" type="ORF">AZO1586I_1479</name>
</gene>
<feature type="non-terminal residue" evidence="2">
    <location>
        <position position="94"/>
    </location>
</feature>
<evidence type="ECO:0000313" key="3">
    <source>
        <dbReference type="Proteomes" id="UP000626656"/>
    </source>
</evidence>
<dbReference type="Pfam" id="PF18765">
    <property type="entry name" value="Polbeta"/>
    <property type="match status" value="1"/>
</dbReference>
<name>A0ABM8M8V7_9GAMM</name>
<dbReference type="Gene3D" id="3.30.460.10">
    <property type="entry name" value="Beta Polymerase, domain 2"/>
    <property type="match status" value="1"/>
</dbReference>
<dbReference type="InterPro" id="IPR043519">
    <property type="entry name" value="NT_sf"/>
</dbReference>
<dbReference type="SUPFAM" id="SSF81301">
    <property type="entry name" value="Nucleotidyltransferase"/>
    <property type="match status" value="1"/>
</dbReference>
<dbReference type="InterPro" id="IPR041633">
    <property type="entry name" value="Polbeta"/>
</dbReference>
<protein>
    <recommendedName>
        <fullName evidence="1">Polymerase beta nucleotidyltransferase domain-containing protein</fullName>
    </recommendedName>
</protein>
<evidence type="ECO:0000259" key="1">
    <source>
        <dbReference type="Pfam" id="PF18765"/>
    </source>
</evidence>
<evidence type="ECO:0000313" key="2">
    <source>
        <dbReference type="EMBL" id="CAB5505606.1"/>
    </source>
</evidence>
<accession>A0ABM8M8V7</accession>
<proteinExistence type="predicted"/>
<reference evidence="2 3" key="1">
    <citation type="submission" date="2020-05" db="EMBL/GenBank/DDBJ databases">
        <authorList>
            <person name="Petersen J."/>
            <person name="Sayavedra L."/>
        </authorList>
    </citation>
    <scope>NUCLEOTIDE SEQUENCE [LARGE SCALE GENOMIC DNA]</scope>
    <source>
        <strain evidence="2">B azoricus SOX ET2 1586I</strain>
    </source>
</reference>
<keyword evidence="3" id="KW-1185">Reference proteome</keyword>
<dbReference type="Proteomes" id="UP000626656">
    <property type="component" value="Unassembled WGS sequence"/>
</dbReference>
<dbReference type="CDD" id="cd05403">
    <property type="entry name" value="NT_KNTase_like"/>
    <property type="match status" value="1"/>
</dbReference>
<organism evidence="2 3">
    <name type="scientific">Bathymodiolus thermophilus thioautotrophic gill symbiont</name>
    <dbReference type="NCBI Taxonomy" id="2360"/>
    <lineage>
        <taxon>Bacteria</taxon>
        <taxon>Pseudomonadati</taxon>
        <taxon>Pseudomonadota</taxon>
        <taxon>Gammaproteobacteria</taxon>
        <taxon>sulfur-oxidizing symbionts</taxon>
    </lineage>
</organism>
<feature type="domain" description="Polymerase beta nucleotidyltransferase" evidence="1">
    <location>
        <begin position="11"/>
        <end position="91"/>
    </location>
</feature>
<comment type="caution">
    <text evidence="2">The sequence shown here is derived from an EMBL/GenBank/DDBJ whole genome shotgun (WGS) entry which is preliminary data.</text>
</comment>
<sequence length="94" mass="10751">MKYGLSDQQRKEITDILTSYKAVEKAILFGSRAIDTYKEASDVDIAIKGQNADWSLAMTIQDHLEEETYLPFFFDVVAYGSVESEELRRHIDGK</sequence>
<dbReference type="EMBL" id="CAHJWF010000301">
    <property type="protein sequence ID" value="CAB5505606.1"/>
    <property type="molecule type" value="Genomic_DNA"/>
</dbReference>